<evidence type="ECO:0000259" key="3">
    <source>
        <dbReference type="PROSITE" id="PS50801"/>
    </source>
</evidence>
<proteinExistence type="inferred from homology"/>
<organism evidence="4 5">
    <name type="scientific">Candidatus Nitronauta litoralis</name>
    <dbReference type="NCBI Taxonomy" id="2705533"/>
    <lineage>
        <taxon>Bacteria</taxon>
        <taxon>Pseudomonadati</taxon>
        <taxon>Nitrospinota/Tectimicrobiota group</taxon>
        <taxon>Nitrospinota</taxon>
        <taxon>Nitrospinia</taxon>
        <taxon>Nitrospinales</taxon>
        <taxon>Nitrospinaceae</taxon>
        <taxon>Candidatus Nitronauta</taxon>
    </lineage>
</organism>
<comment type="similarity">
    <text evidence="1 2">Belongs to the anti-sigma-factor antagonist family.</text>
</comment>
<feature type="domain" description="STAS" evidence="3">
    <location>
        <begin position="6"/>
        <end position="115"/>
    </location>
</feature>
<sequence>MASQGIEIAKANNNGIVSLSLKGYMDMNSSPDVREVLTQHFGGGTKAIIVDLSEVPYIDSSGIATLVEGLQWSHSSEKKFRLVGLTPTVKDIFEIARLLQVFEVFGTLEEATQGV</sequence>
<evidence type="ECO:0000256" key="1">
    <source>
        <dbReference type="ARBA" id="ARBA00009013"/>
    </source>
</evidence>
<evidence type="ECO:0000313" key="5">
    <source>
        <dbReference type="Proteomes" id="UP000594688"/>
    </source>
</evidence>
<dbReference type="PANTHER" id="PTHR33495">
    <property type="entry name" value="ANTI-SIGMA FACTOR ANTAGONIST TM_1081-RELATED-RELATED"/>
    <property type="match status" value="1"/>
</dbReference>
<reference evidence="4 5" key="1">
    <citation type="submission" date="2020-02" db="EMBL/GenBank/DDBJ databases">
        <title>Genomic and physiological characterization of two novel Nitrospinaceae genera.</title>
        <authorList>
            <person name="Mueller A.J."/>
            <person name="Jung M.-Y."/>
            <person name="Strachan C.R."/>
            <person name="Herbold C.W."/>
            <person name="Kirkegaard R.H."/>
            <person name="Daims H."/>
        </authorList>
    </citation>
    <scope>NUCLEOTIDE SEQUENCE [LARGE SCALE GENOMIC DNA]</scope>
    <source>
        <strain evidence="4">EB</strain>
    </source>
</reference>
<evidence type="ECO:0000313" key="4">
    <source>
        <dbReference type="EMBL" id="QPJ61561.1"/>
    </source>
</evidence>
<dbReference type="SUPFAM" id="SSF52091">
    <property type="entry name" value="SpoIIaa-like"/>
    <property type="match status" value="1"/>
</dbReference>
<dbReference type="PROSITE" id="PS50801">
    <property type="entry name" value="STAS"/>
    <property type="match status" value="1"/>
</dbReference>
<gene>
    <name evidence="4" type="ORF">G3M70_06545</name>
</gene>
<dbReference type="KEGG" id="nli:G3M70_06545"/>
<dbReference type="NCBIfam" id="TIGR00377">
    <property type="entry name" value="ant_ant_sig"/>
    <property type="match status" value="1"/>
</dbReference>
<dbReference type="EMBL" id="CP048685">
    <property type="protein sequence ID" value="QPJ61561.1"/>
    <property type="molecule type" value="Genomic_DNA"/>
</dbReference>
<dbReference type="GO" id="GO:0043856">
    <property type="term" value="F:anti-sigma factor antagonist activity"/>
    <property type="evidence" value="ECO:0007669"/>
    <property type="project" value="InterPro"/>
</dbReference>
<dbReference type="InterPro" id="IPR003658">
    <property type="entry name" value="Anti-sigma_ant"/>
</dbReference>
<dbReference type="Proteomes" id="UP000594688">
    <property type="component" value="Chromosome"/>
</dbReference>
<dbReference type="Pfam" id="PF01740">
    <property type="entry name" value="STAS"/>
    <property type="match status" value="1"/>
</dbReference>
<accession>A0A7T0G080</accession>
<evidence type="ECO:0000256" key="2">
    <source>
        <dbReference type="RuleBase" id="RU003749"/>
    </source>
</evidence>
<dbReference type="Gene3D" id="3.30.750.24">
    <property type="entry name" value="STAS domain"/>
    <property type="match status" value="1"/>
</dbReference>
<name>A0A7T0G080_9BACT</name>
<dbReference type="InterPro" id="IPR002645">
    <property type="entry name" value="STAS_dom"/>
</dbReference>
<dbReference type="InterPro" id="IPR036513">
    <property type="entry name" value="STAS_dom_sf"/>
</dbReference>
<dbReference type="PANTHER" id="PTHR33495:SF2">
    <property type="entry name" value="ANTI-SIGMA FACTOR ANTAGONIST TM_1081-RELATED"/>
    <property type="match status" value="1"/>
</dbReference>
<protein>
    <recommendedName>
        <fullName evidence="2">Anti-sigma factor antagonist</fullName>
    </recommendedName>
</protein>
<dbReference type="AlphaFoldDB" id="A0A7T0G080"/>
<dbReference type="CDD" id="cd07043">
    <property type="entry name" value="STAS_anti-anti-sigma_factors"/>
    <property type="match status" value="1"/>
</dbReference>